<comment type="caution">
    <text evidence="1">The sequence shown here is derived from an EMBL/GenBank/DDBJ whole genome shotgun (WGS) entry which is preliminary data.</text>
</comment>
<reference evidence="1" key="1">
    <citation type="submission" date="2020-11" db="EMBL/GenBank/DDBJ databases">
        <title>Novosphingobium aureum sp. nov., a marine bacterium isolated from sediment of a salt flat.</title>
        <authorList>
            <person name="Yoo Y."/>
            <person name="Kim J.-J."/>
        </authorList>
    </citation>
    <scope>NUCLEOTIDE SEQUENCE</scope>
    <source>
        <strain evidence="1">YJ-S2-02</strain>
    </source>
</reference>
<dbReference type="PANTHER" id="PTHR11941:SF54">
    <property type="entry name" value="ENOYL-COA HYDRATASE, MITOCHONDRIAL"/>
    <property type="match status" value="1"/>
</dbReference>
<dbReference type="SUPFAM" id="SSF52096">
    <property type="entry name" value="ClpP/crotonase"/>
    <property type="match status" value="1"/>
</dbReference>
<dbReference type="AlphaFoldDB" id="A0A931HEF3"/>
<evidence type="ECO:0000313" key="1">
    <source>
        <dbReference type="EMBL" id="MBH0114590.1"/>
    </source>
</evidence>
<sequence length="266" mass="28051">MARVHLHIEAGCAVISFDNPPTGLLTAAMVGEFETALDGALASEDVRVLVLTGTVPGVMIRHFDLADLAQAAKALAETPVQPPARWDDSVFHRLTRRLETCAVPVIAAINGDCMGVGFEIALACDIRIAQAGDFSLGLPEMNLAMFPGGGGTVRLARALGVARALEWIATARVVSPDEALAHGLVSEVVADPLARAWEMAGAMTARSPGAIAATKRLVHAAQGSDLEAALSLEQQAVNERLGSAQVRRRLEAYLRSDADLRDFIAD</sequence>
<name>A0A931HEF3_9SPHN</name>
<dbReference type="CDD" id="cd06558">
    <property type="entry name" value="crotonase-like"/>
    <property type="match status" value="1"/>
</dbReference>
<dbReference type="Pfam" id="PF00378">
    <property type="entry name" value="ECH_1"/>
    <property type="match status" value="1"/>
</dbReference>
<protein>
    <submittedName>
        <fullName evidence="1">Enoyl-CoA hydratase/isomerase family protein</fullName>
    </submittedName>
</protein>
<accession>A0A931HEF3</accession>
<evidence type="ECO:0000313" key="2">
    <source>
        <dbReference type="Proteomes" id="UP000617634"/>
    </source>
</evidence>
<dbReference type="RefSeq" id="WP_197166101.1">
    <property type="nucleotide sequence ID" value="NZ_JADZGI010000003.1"/>
</dbReference>
<dbReference type="InterPro" id="IPR001753">
    <property type="entry name" value="Enoyl-CoA_hydra/iso"/>
</dbReference>
<keyword evidence="2" id="KW-1185">Reference proteome</keyword>
<dbReference type="GO" id="GO:0006635">
    <property type="term" value="P:fatty acid beta-oxidation"/>
    <property type="evidence" value="ECO:0007669"/>
    <property type="project" value="TreeGrafter"/>
</dbReference>
<gene>
    <name evidence="1" type="ORF">I5E68_16705</name>
</gene>
<dbReference type="Proteomes" id="UP000617634">
    <property type="component" value="Unassembled WGS sequence"/>
</dbReference>
<proteinExistence type="predicted"/>
<dbReference type="InterPro" id="IPR029045">
    <property type="entry name" value="ClpP/crotonase-like_dom_sf"/>
</dbReference>
<dbReference type="GO" id="GO:0003824">
    <property type="term" value="F:catalytic activity"/>
    <property type="evidence" value="ECO:0007669"/>
    <property type="project" value="UniProtKB-ARBA"/>
</dbReference>
<organism evidence="1 2">
    <name type="scientific">Novosphingobium aureum</name>
    <dbReference type="NCBI Taxonomy" id="2792964"/>
    <lineage>
        <taxon>Bacteria</taxon>
        <taxon>Pseudomonadati</taxon>
        <taxon>Pseudomonadota</taxon>
        <taxon>Alphaproteobacteria</taxon>
        <taxon>Sphingomonadales</taxon>
        <taxon>Sphingomonadaceae</taxon>
        <taxon>Novosphingobium</taxon>
    </lineage>
</organism>
<dbReference type="PANTHER" id="PTHR11941">
    <property type="entry name" value="ENOYL-COA HYDRATASE-RELATED"/>
    <property type="match status" value="1"/>
</dbReference>
<dbReference type="EMBL" id="JADZGI010000003">
    <property type="protein sequence ID" value="MBH0114590.1"/>
    <property type="molecule type" value="Genomic_DNA"/>
</dbReference>
<dbReference type="Gene3D" id="3.90.226.10">
    <property type="entry name" value="2-enoyl-CoA Hydratase, Chain A, domain 1"/>
    <property type="match status" value="1"/>
</dbReference>